<proteinExistence type="inferred from homology"/>
<evidence type="ECO:0000313" key="4">
    <source>
        <dbReference type="EMBL" id="CAK9228318.1"/>
    </source>
</evidence>
<dbReference type="PANTHER" id="PTHR45666:SF22">
    <property type="entry name" value="TYPE I INOSITOL POLYPHOSPHATE 5-PHOSPHATASE 4"/>
    <property type="match status" value="1"/>
</dbReference>
<dbReference type="Gene3D" id="3.60.10.10">
    <property type="entry name" value="Endonuclease/exonuclease/phosphatase"/>
    <property type="match status" value="1"/>
</dbReference>
<keyword evidence="2" id="KW-0378">Hydrolase</keyword>
<evidence type="ECO:0000259" key="3">
    <source>
        <dbReference type="Pfam" id="PF22669"/>
    </source>
</evidence>
<name>A0ABP0URY3_9BRYO</name>
<sequence>QIIWLGDLNYRIDVTDEDTWALVDQGAWECLLQEDQLKLEQRAGHVFEGWNENPICFPPTYKFIINSYEYFGRDTPLGAKRRTPA</sequence>
<comment type="similarity">
    <text evidence="1">Belongs to the inositol polyphosphate 5-phosphatase family.</text>
</comment>
<evidence type="ECO:0000256" key="1">
    <source>
        <dbReference type="ARBA" id="ARBA00010768"/>
    </source>
</evidence>
<feature type="non-terminal residue" evidence="4">
    <location>
        <position position="1"/>
    </location>
</feature>
<dbReference type="InterPro" id="IPR036691">
    <property type="entry name" value="Endo/exonu/phosph_ase_sf"/>
</dbReference>
<keyword evidence="5" id="KW-1185">Reference proteome</keyword>
<dbReference type="EMBL" id="OZ019898">
    <property type="protein sequence ID" value="CAK9228318.1"/>
    <property type="molecule type" value="Genomic_DNA"/>
</dbReference>
<reference evidence="4" key="1">
    <citation type="submission" date="2024-02" db="EMBL/GenBank/DDBJ databases">
        <authorList>
            <consortium name="ELIXIR-Norway"/>
            <consortium name="Elixir Norway"/>
        </authorList>
    </citation>
    <scope>NUCLEOTIDE SEQUENCE</scope>
</reference>
<feature type="domain" description="Inositol polyphosphate-related phosphatase" evidence="3">
    <location>
        <begin position="2"/>
        <end position="85"/>
    </location>
</feature>
<dbReference type="Proteomes" id="UP001497512">
    <property type="component" value="Chromosome 6"/>
</dbReference>
<gene>
    <name evidence="4" type="ORF">CSSPTR1EN2_LOCUS18958</name>
</gene>
<organism evidence="4 5">
    <name type="scientific">Sphagnum troendelagicum</name>
    <dbReference type="NCBI Taxonomy" id="128251"/>
    <lineage>
        <taxon>Eukaryota</taxon>
        <taxon>Viridiplantae</taxon>
        <taxon>Streptophyta</taxon>
        <taxon>Embryophyta</taxon>
        <taxon>Bryophyta</taxon>
        <taxon>Sphagnophytina</taxon>
        <taxon>Sphagnopsida</taxon>
        <taxon>Sphagnales</taxon>
        <taxon>Sphagnaceae</taxon>
        <taxon>Sphagnum</taxon>
    </lineage>
</organism>
<dbReference type="InterPro" id="IPR000300">
    <property type="entry name" value="IPPc"/>
</dbReference>
<accession>A0ABP0URY3</accession>
<dbReference type="InterPro" id="IPR045849">
    <property type="entry name" value="IP5P_plant"/>
</dbReference>
<dbReference type="SUPFAM" id="SSF56219">
    <property type="entry name" value="DNase I-like"/>
    <property type="match status" value="1"/>
</dbReference>
<evidence type="ECO:0000313" key="5">
    <source>
        <dbReference type="Proteomes" id="UP001497512"/>
    </source>
</evidence>
<evidence type="ECO:0000256" key="2">
    <source>
        <dbReference type="ARBA" id="ARBA00022801"/>
    </source>
</evidence>
<dbReference type="Pfam" id="PF22669">
    <property type="entry name" value="Exo_endo_phos2"/>
    <property type="match status" value="1"/>
</dbReference>
<dbReference type="PANTHER" id="PTHR45666">
    <property type="entry name" value="TYPE IV INOSITOL POLYPHOSPHATE 5-PHOSPHATASE 9"/>
    <property type="match status" value="1"/>
</dbReference>
<protein>
    <recommendedName>
        <fullName evidence="3">Inositol polyphosphate-related phosphatase domain-containing protein</fullName>
    </recommendedName>
</protein>